<keyword evidence="1" id="KW-0732">Signal</keyword>
<keyword evidence="3" id="KW-1185">Reference proteome</keyword>
<sequence>MKRALVLSLPFVFATLCPTPVPALAEEPRPAGTVRSSSLSAEDLADFLGIGAWVFEYEGGRPKCWLEAEEVGQKTVSKKEILLVKEANKTPGADRGKILFFLRPSDLQLRIHSEASRGGSGIALPPDALWWGWKAFAGSTTRIEKPVAPKPGEDVVLLRYETQELEADAKDPKHPRKVVLTLKLAIEAD</sequence>
<proteinExistence type="predicted"/>
<evidence type="ECO:0000313" key="2">
    <source>
        <dbReference type="EMBL" id="MDG3004103.1"/>
    </source>
</evidence>
<gene>
    <name evidence="2" type="ORF">PZE19_09985</name>
</gene>
<feature type="chain" id="PRO_5045172037" evidence="1">
    <location>
        <begin position="26"/>
        <end position="189"/>
    </location>
</feature>
<dbReference type="EMBL" id="JARRAG010000002">
    <property type="protein sequence ID" value="MDG3004103.1"/>
    <property type="molecule type" value="Genomic_DNA"/>
</dbReference>
<dbReference type="RefSeq" id="WP_277860465.1">
    <property type="nucleotide sequence ID" value="NZ_JARRAG010000002.1"/>
</dbReference>
<name>A0ABT6F936_9BACT</name>
<dbReference type="Proteomes" id="UP001216907">
    <property type="component" value="Unassembled WGS sequence"/>
</dbReference>
<reference evidence="2 3" key="1">
    <citation type="submission" date="2023-03" db="EMBL/GenBank/DDBJ databases">
        <title>Paludisphaera mucosa sp. nov. a novel planctomycete from northern fen.</title>
        <authorList>
            <person name="Ivanova A."/>
        </authorList>
    </citation>
    <scope>NUCLEOTIDE SEQUENCE [LARGE SCALE GENOMIC DNA]</scope>
    <source>
        <strain evidence="2 3">Pla2</strain>
    </source>
</reference>
<evidence type="ECO:0000313" key="3">
    <source>
        <dbReference type="Proteomes" id="UP001216907"/>
    </source>
</evidence>
<comment type="caution">
    <text evidence="2">The sequence shown here is derived from an EMBL/GenBank/DDBJ whole genome shotgun (WGS) entry which is preliminary data.</text>
</comment>
<organism evidence="2 3">
    <name type="scientific">Paludisphaera mucosa</name>
    <dbReference type="NCBI Taxonomy" id="3030827"/>
    <lineage>
        <taxon>Bacteria</taxon>
        <taxon>Pseudomonadati</taxon>
        <taxon>Planctomycetota</taxon>
        <taxon>Planctomycetia</taxon>
        <taxon>Isosphaerales</taxon>
        <taxon>Isosphaeraceae</taxon>
        <taxon>Paludisphaera</taxon>
    </lineage>
</organism>
<accession>A0ABT6F936</accession>
<protein>
    <submittedName>
        <fullName evidence="2">Uncharacterized protein</fullName>
    </submittedName>
</protein>
<evidence type="ECO:0000256" key="1">
    <source>
        <dbReference type="SAM" id="SignalP"/>
    </source>
</evidence>
<feature type="signal peptide" evidence="1">
    <location>
        <begin position="1"/>
        <end position="25"/>
    </location>
</feature>